<protein>
    <recommendedName>
        <fullName evidence="1">DUF6745 domain-containing protein</fullName>
    </recommendedName>
</protein>
<dbReference type="EMBL" id="BONQ01000207">
    <property type="protein sequence ID" value="GIG53015.1"/>
    <property type="molecule type" value="Genomic_DNA"/>
</dbReference>
<dbReference type="Proteomes" id="UP000660611">
    <property type="component" value="Unassembled WGS sequence"/>
</dbReference>
<evidence type="ECO:0000313" key="3">
    <source>
        <dbReference type="Proteomes" id="UP000660611"/>
    </source>
</evidence>
<feature type="domain" description="DUF6745" evidence="1">
    <location>
        <begin position="199"/>
        <end position="258"/>
    </location>
</feature>
<evidence type="ECO:0000313" key="2">
    <source>
        <dbReference type="EMBL" id="GIG53015.1"/>
    </source>
</evidence>
<dbReference type="AlphaFoldDB" id="A0A919Q354"/>
<dbReference type="Pfam" id="PF20530">
    <property type="entry name" value="DUF6745"/>
    <property type="match status" value="1"/>
</dbReference>
<keyword evidence="3" id="KW-1185">Reference proteome</keyword>
<accession>A0A919Q354</accession>
<dbReference type="InterPro" id="IPR046633">
    <property type="entry name" value="DUF6745"/>
</dbReference>
<reference evidence="2" key="1">
    <citation type="submission" date="2021-01" db="EMBL/GenBank/DDBJ databases">
        <title>Whole genome shotgun sequence of Dactylosporangium siamense NBRC 106093.</title>
        <authorList>
            <person name="Komaki H."/>
            <person name="Tamura T."/>
        </authorList>
    </citation>
    <scope>NUCLEOTIDE SEQUENCE</scope>
    <source>
        <strain evidence="2">NBRC 106093</strain>
    </source>
</reference>
<proteinExistence type="predicted"/>
<sequence>MTATARRVAAAPAIRSVPRSPAHLIELWHRAEPILGEWLEVGRSTGPADRATTEHLIAGIYRRLHRRAPAFRWVDSPRKALPLLTGLPTHRDLQSWVLARRPQGTPPIAGDIATALARLRGALDDAPALPDLTATVKKPEKEDRHKPWPVLPPERAIEAGVPLREVLRQSLHIPIAAGLTWPVRATLGPQGTLPVCWYGQQDATWIGLHDTIRKLGLASYRPRDAEQLDEWSALARAAGWWWPGEDVCVLVDRPTAVGPRRVGYRDGTTISW</sequence>
<evidence type="ECO:0000259" key="1">
    <source>
        <dbReference type="Pfam" id="PF20530"/>
    </source>
</evidence>
<gene>
    <name evidence="2" type="ORF">Dsi01nite_110560</name>
</gene>
<comment type="caution">
    <text evidence="2">The sequence shown here is derived from an EMBL/GenBank/DDBJ whole genome shotgun (WGS) entry which is preliminary data.</text>
</comment>
<organism evidence="2 3">
    <name type="scientific">Dactylosporangium siamense</name>
    <dbReference type="NCBI Taxonomy" id="685454"/>
    <lineage>
        <taxon>Bacteria</taxon>
        <taxon>Bacillati</taxon>
        <taxon>Actinomycetota</taxon>
        <taxon>Actinomycetes</taxon>
        <taxon>Micromonosporales</taxon>
        <taxon>Micromonosporaceae</taxon>
        <taxon>Dactylosporangium</taxon>
    </lineage>
</organism>
<name>A0A919Q354_9ACTN</name>